<dbReference type="EMBL" id="VDBS01000047">
    <property type="protein sequence ID" value="TNB56949.1"/>
    <property type="molecule type" value="Genomic_DNA"/>
</dbReference>
<evidence type="ECO:0000256" key="1">
    <source>
        <dbReference type="SAM" id="Coils"/>
    </source>
</evidence>
<comment type="caution">
    <text evidence="2">The sequence shown here is derived from an EMBL/GenBank/DDBJ whole genome shotgun (WGS) entry which is preliminary data.</text>
</comment>
<proteinExistence type="predicted"/>
<dbReference type="Proteomes" id="UP000306813">
    <property type="component" value="Unassembled WGS sequence"/>
</dbReference>
<dbReference type="EMBL" id="VRMA01000023">
    <property type="protein sequence ID" value="TXK59040.1"/>
    <property type="molecule type" value="Genomic_DNA"/>
</dbReference>
<evidence type="ECO:0000313" key="2">
    <source>
        <dbReference type="EMBL" id="TNB56949.1"/>
    </source>
</evidence>
<dbReference type="RefSeq" id="WP_131936011.1">
    <property type="nucleotide sequence ID" value="NZ_CP037747.1"/>
</dbReference>
<protein>
    <recommendedName>
        <fullName evidence="6">HTH cro/C1-type domain-containing protein</fullName>
    </recommendedName>
</protein>
<accession>A0AAX2UI13</accession>
<keyword evidence="1" id="KW-0175">Coiled coil</keyword>
<reference evidence="2 4" key="1">
    <citation type="submission" date="2019-05" db="EMBL/GenBank/DDBJ databases">
        <title>Draft genomes of eight strains of Campylobacter helveticus isolated from cats and a dog in New Zealand.</title>
        <authorList>
            <person name="Bojanic K."/>
            <person name="Midwinter A.C."/>
            <person name="Biggs P.J."/>
            <person name="Acke E."/>
            <person name="Cornelius A.J."/>
            <person name="Marshall J.C."/>
        </authorList>
    </citation>
    <scope>NUCLEOTIDE SEQUENCE [LARGE SCALE GENOMIC DNA]</scope>
    <source>
        <strain evidence="2 4">ACP123b</strain>
    </source>
</reference>
<evidence type="ECO:0008006" key="6">
    <source>
        <dbReference type="Google" id="ProtNLM"/>
    </source>
</evidence>
<dbReference type="AlphaFoldDB" id="A0AAX2UI13"/>
<sequence>MIKEEFKQLRAEAGYRTDSDFARDLRINVSFLGSCSSGYSPYPHYFKSFLLLKKLANDFSLEKYESFFSSLKRQGLSRTSKLKTKSLGRQEKLLIENAKISLQKDSLSLKELEELNFKLHKELEVLEKLALEVKNKK</sequence>
<reference evidence="3 5" key="2">
    <citation type="submission" date="2019-08" db="EMBL/GenBank/DDBJ databases">
        <title>Rapid identification of Enteric Bacteria from Whole Genome Sequences (WGS) using Average Nucleotide Identity (ANI).</title>
        <authorList>
            <person name="Lane C."/>
        </authorList>
    </citation>
    <scope>NUCLEOTIDE SEQUENCE [LARGE SCALE GENOMIC DNA]</scope>
    <source>
        <strain evidence="3 5">D4984</strain>
    </source>
</reference>
<evidence type="ECO:0000313" key="5">
    <source>
        <dbReference type="Proteomes" id="UP000321317"/>
    </source>
</evidence>
<evidence type="ECO:0000313" key="4">
    <source>
        <dbReference type="Proteomes" id="UP000306813"/>
    </source>
</evidence>
<feature type="coiled-coil region" evidence="1">
    <location>
        <begin position="95"/>
        <end position="132"/>
    </location>
</feature>
<gene>
    <name evidence="2" type="ORF">FDW42_06340</name>
    <name evidence="3" type="ORF">FVD16_02260</name>
</gene>
<keyword evidence="5" id="KW-1185">Reference proteome</keyword>
<evidence type="ECO:0000313" key="3">
    <source>
        <dbReference type="EMBL" id="TXK59040.1"/>
    </source>
</evidence>
<organism evidence="2 4">
    <name type="scientific">Campylobacter helveticus</name>
    <dbReference type="NCBI Taxonomy" id="28898"/>
    <lineage>
        <taxon>Bacteria</taxon>
        <taxon>Pseudomonadati</taxon>
        <taxon>Campylobacterota</taxon>
        <taxon>Epsilonproteobacteria</taxon>
        <taxon>Campylobacterales</taxon>
        <taxon>Campylobacteraceae</taxon>
        <taxon>Campylobacter</taxon>
    </lineage>
</organism>
<dbReference type="Proteomes" id="UP000321317">
    <property type="component" value="Unassembled WGS sequence"/>
</dbReference>
<name>A0AAX2UI13_9BACT</name>